<evidence type="ECO:0000256" key="2">
    <source>
        <dbReference type="ARBA" id="ARBA00022490"/>
    </source>
</evidence>
<name>A0A7W7AYA5_9SPHN</name>
<evidence type="ECO:0000313" key="10">
    <source>
        <dbReference type="EMBL" id="MBB4630610.1"/>
    </source>
</evidence>
<feature type="coiled-coil region" evidence="7">
    <location>
        <begin position="170"/>
        <end position="218"/>
    </location>
</feature>
<keyword evidence="4 7" id="KW-0067">ATP-binding</keyword>
<feature type="coiled-coil region" evidence="7">
    <location>
        <begin position="244"/>
        <end position="334"/>
    </location>
</feature>
<sequence length="1151" mass="123726">MHFRRLRLAGFKSFVDPVELRIEDGLTGVVGPNGCGKSNLLEAIRWVMGESSAKSMRGGGMEDVIFAGTDRRPARDAAHVTLHLDNSSRRAPAQFNDSDDLEIVRHIERGLGSAYRVNGRDVRQKDVQLLFADAATGAHSPALVSQGRIGAIIAAKPQDRRQLLEEAAGIAGLHVRRKDAEQRLRAAETNLTRLDDVLQGLSTQAANLKRQARQAERYKKISEQIRIAEAMLLYAKACEATADANAAKAEAEALRGKIEDATRLGAAISARQADAAANLPPLREAEAEAAAILQRLKLSRDSLNAELNEVERRRREAETRREAAERDIAREDALNHDARAALERLAAEDAAIAARLAEAQAALGPAEARITDLEGVVEADQRTLGDALAAQAEAQGQRRAIEAELSALRSQIARADSEKTRTLAAQAAAAQGDDAGERLIAAEARARDAEAEAERASAAIATGEERRAGAETAREAAQAKRGEAQAALSALTGERQSLQRSLAASRSGDAEPLIDRVRVTKGFEAAFAASLGDDTAAPVGGESGRRWGGAIKGEWDPALPAGARPLSDVIDAPEEVARRAAQIGIVDDDMLDRMAAKLSVGQRLVTTAGRMIRWDGFRTEAGDGSAAAEKLRQRNRLAEVEALMPDAEASVEALDTELAAARAVVAETASAIDAERQALRRAETARADAAKTMSQLAGEVERRAAQLEALAAAVTRANDQIAESSEKVQALDAALLDVPGAEGLTEAVTAARNTADAHRSDLATARAEHVALQRGLQSDTARRDAISAEREAWERRISGSTAQREELAARIAAANATIAEIADVPAAIAERQARLAGDLADAEAARRGAADRLAEAESGLRTIDGEAREATEILSTLREERGRIEVRVENCEHRRTEINRLSVERFQCSPQMLPARFEFSDENMEDTETLTSGLDRLTGERERMGPVNLRADVELEEIETTLTTSTSEREELETAIARLRGSIGSLNREGRARLLTAFEEVNRHFGDLFTSLFGGGEARLELIESDDPLEAGLEIMAQPPGKKLQSLTLLSGGEQALTAIALIFALFLTNPAPICVLDEVDAPLDDANIERFCDLLDRMTTLTDTRFLIVTHNAVTMSRMHRLYGVTMGEKGVSQLVSVDLGRAETLLAAE</sequence>
<evidence type="ECO:0000256" key="4">
    <source>
        <dbReference type="ARBA" id="ARBA00022840"/>
    </source>
</evidence>
<evidence type="ECO:0000256" key="6">
    <source>
        <dbReference type="ARBA" id="ARBA00023125"/>
    </source>
</evidence>
<dbReference type="GO" id="GO:0007059">
    <property type="term" value="P:chromosome segregation"/>
    <property type="evidence" value="ECO:0007669"/>
    <property type="project" value="UniProtKB-UniRule"/>
</dbReference>
<comment type="subcellular location">
    <subcellularLocation>
        <location evidence="1 7">Cytoplasm</location>
    </subcellularLocation>
</comment>
<dbReference type="PIRSF" id="PIRSF005719">
    <property type="entry name" value="SMC"/>
    <property type="match status" value="1"/>
</dbReference>
<comment type="domain">
    <text evidence="7">Contains large globular domains required for ATP hydrolysis at each terminus and a third globular domain forming a flexible hinge near the middle of the molecule. These domains are separated by coiled-coil structures.</text>
</comment>
<evidence type="ECO:0000256" key="8">
    <source>
        <dbReference type="SAM" id="MobiDB-lite"/>
    </source>
</evidence>
<dbReference type="InterPro" id="IPR024704">
    <property type="entry name" value="SMC"/>
</dbReference>
<dbReference type="InterPro" id="IPR011890">
    <property type="entry name" value="SMC_prok"/>
</dbReference>
<feature type="compositionally biased region" description="Basic and acidic residues" evidence="8">
    <location>
        <begin position="463"/>
        <end position="483"/>
    </location>
</feature>
<dbReference type="GO" id="GO:0007062">
    <property type="term" value="P:sister chromatid cohesion"/>
    <property type="evidence" value="ECO:0007669"/>
    <property type="project" value="InterPro"/>
</dbReference>
<dbReference type="GO" id="GO:0016887">
    <property type="term" value="F:ATP hydrolysis activity"/>
    <property type="evidence" value="ECO:0007669"/>
    <property type="project" value="InterPro"/>
</dbReference>
<gene>
    <name evidence="7" type="primary">smc</name>
    <name evidence="10" type="ORF">GGQ98_000211</name>
</gene>
<evidence type="ECO:0000313" key="11">
    <source>
        <dbReference type="Proteomes" id="UP000566324"/>
    </source>
</evidence>
<feature type="coiled-coil region" evidence="7">
    <location>
        <begin position="707"/>
        <end position="734"/>
    </location>
</feature>
<dbReference type="Proteomes" id="UP000566324">
    <property type="component" value="Unassembled WGS sequence"/>
</dbReference>
<dbReference type="SUPFAM" id="SSF52540">
    <property type="entry name" value="P-loop containing nucleoside triphosphate hydrolases"/>
    <property type="match status" value="1"/>
</dbReference>
<feature type="coiled-coil region" evidence="7">
    <location>
        <begin position="955"/>
        <end position="989"/>
    </location>
</feature>
<comment type="similarity">
    <text evidence="7">Belongs to the SMC family.</text>
</comment>
<comment type="subunit">
    <text evidence="7">Homodimer.</text>
</comment>
<dbReference type="HAMAP" id="MF_01894">
    <property type="entry name" value="Smc_prok"/>
    <property type="match status" value="1"/>
</dbReference>
<dbReference type="GO" id="GO:0006260">
    <property type="term" value="P:DNA replication"/>
    <property type="evidence" value="ECO:0007669"/>
    <property type="project" value="UniProtKB-UniRule"/>
</dbReference>
<feature type="region of interest" description="Disordered" evidence="8">
    <location>
        <begin position="452"/>
        <end position="492"/>
    </location>
</feature>
<dbReference type="Gene3D" id="3.40.50.300">
    <property type="entry name" value="P-loop containing nucleotide triphosphate hydrolases"/>
    <property type="match status" value="2"/>
</dbReference>
<dbReference type="GO" id="GO:0005524">
    <property type="term" value="F:ATP binding"/>
    <property type="evidence" value="ECO:0007669"/>
    <property type="project" value="UniProtKB-UniRule"/>
</dbReference>
<comment type="caution">
    <text evidence="10">The sequence shown here is derived from an EMBL/GenBank/DDBJ whole genome shotgun (WGS) entry which is preliminary data.</text>
</comment>
<dbReference type="Pfam" id="PF02463">
    <property type="entry name" value="SMC_N"/>
    <property type="match status" value="1"/>
</dbReference>
<reference evidence="10 11" key="1">
    <citation type="submission" date="2020-08" db="EMBL/GenBank/DDBJ databases">
        <title>Genomic Encyclopedia of Type Strains, Phase IV (KMG-IV): sequencing the most valuable type-strain genomes for metagenomic binning, comparative biology and taxonomic classification.</title>
        <authorList>
            <person name="Goeker M."/>
        </authorList>
    </citation>
    <scope>NUCLEOTIDE SEQUENCE [LARGE SCALE GENOMIC DNA]</scope>
    <source>
        <strain evidence="10 11">DSM 17328</strain>
    </source>
</reference>
<evidence type="ECO:0000256" key="3">
    <source>
        <dbReference type="ARBA" id="ARBA00022741"/>
    </source>
</evidence>
<dbReference type="RefSeq" id="WP_184063780.1">
    <property type="nucleotide sequence ID" value="NZ_JACHNZ010000001.1"/>
</dbReference>
<evidence type="ECO:0000259" key="9">
    <source>
        <dbReference type="Pfam" id="PF02463"/>
    </source>
</evidence>
<dbReference type="GO" id="GO:0030261">
    <property type="term" value="P:chromosome condensation"/>
    <property type="evidence" value="ECO:0007669"/>
    <property type="project" value="InterPro"/>
</dbReference>
<protein>
    <recommendedName>
        <fullName evidence="7">Chromosome partition protein Smc</fullName>
    </recommendedName>
</protein>
<comment type="function">
    <text evidence="7">Required for chromosome condensation and partitioning.</text>
</comment>
<keyword evidence="3 7" id="KW-0547">Nucleotide-binding</keyword>
<dbReference type="AlphaFoldDB" id="A0A7W7AYA5"/>
<dbReference type="GO" id="GO:0003677">
    <property type="term" value="F:DNA binding"/>
    <property type="evidence" value="ECO:0007669"/>
    <property type="project" value="UniProtKB-UniRule"/>
</dbReference>
<keyword evidence="11" id="KW-1185">Reference proteome</keyword>
<proteinExistence type="inferred from homology"/>
<dbReference type="CDD" id="cd03278">
    <property type="entry name" value="ABC_SMC_barmotin"/>
    <property type="match status" value="1"/>
</dbReference>
<keyword evidence="5 7" id="KW-0175">Coiled coil</keyword>
<keyword evidence="6 7" id="KW-0238">DNA-binding</keyword>
<dbReference type="FunFam" id="3.40.50.300:FF:000901">
    <property type="entry name" value="Chromosome partition protein Smc"/>
    <property type="match status" value="1"/>
</dbReference>
<dbReference type="GO" id="GO:0005737">
    <property type="term" value="C:cytoplasm"/>
    <property type="evidence" value="ECO:0007669"/>
    <property type="project" value="UniProtKB-SubCell"/>
</dbReference>
<feature type="domain" description="RecF/RecN/SMC N-terminal" evidence="9">
    <location>
        <begin position="4"/>
        <end position="1134"/>
    </location>
</feature>
<feature type="binding site" evidence="7">
    <location>
        <begin position="32"/>
        <end position="39"/>
    </location>
    <ligand>
        <name>ATP</name>
        <dbReference type="ChEBI" id="CHEBI:30616"/>
    </ligand>
</feature>
<dbReference type="PANTHER" id="PTHR43977">
    <property type="entry name" value="STRUCTURAL MAINTENANCE OF CHROMOSOMES PROTEIN 3"/>
    <property type="match status" value="1"/>
</dbReference>
<dbReference type="InterPro" id="IPR003395">
    <property type="entry name" value="RecF/RecN/SMC_N"/>
</dbReference>
<accession>A0A7W7AYA5</accession>
<evidence type="ECO:0000256" key="7">
    <source>
        <dbReference type="HAMAP-Rule" id="MF_01894"/>
    </source>
</evidence>
<dbReference type="InterPro" id="IPR027417">
    <property type="entry name" value="P-loop_NTPase"/>
</dbReference>
<dbReference type="EMBL" id="JACHNZ010000001">
    <property type="protein sequence ID" value="MBB4630610.1"/>
    <property type="molecule type" value="Genomic_DNA"/>
</dbReference>
<keyword evidence="2 7" id="KW-0963">Cytoplasm</keyword>
<evidence type="ECO:0000256" key="5">
    <source>
        <dbReference type="ARBA" id="ARBA00023054"/>
    </source>
</evidence>
<organism evidence="10 11">
    <name type="scientific">Sphingosinicella soli</name>
    <dbReference type="NCBI Taxonomy" id="333708"/>
    <lineage>
        <taxon>Bacteria</taxon>
        <taxon>Pseudomonadati</taxon>
        <taxon>Pseudomonadota</taxon>
        <taxon>Alphaproteobacteria</taxon>
        <taxon>Sphingomonadales</taxon>
        <taxon>Sphingosinicellaceae</taxon>
        <taxon>Sphingosinicella</taxon>
    </lineage>
</organism>
<evidence type="ECO:0000256" key="1">
    <source>
        <dbReference type="ARBA" id="ARBA00004496"/>
    </source>
</evidence>